<evidence type="ECO:0000313" key="1">
    <source>
        <dbReference type="EMBL" id="KAK3218359.1"/>
    </source>
</evidence>
<reference evidence="1" key="1">
    <citation type="journal article" date="2023" name="Plant J.">
        <title>Genome sequences and population genomics provide insights into the demographic history, inbreeding, and mutation load of two 'living fossil' tree species of Dipteronia.</title>
        <authorList>
            <person name="Feng Y."/>
            <person name="Comes H.P."/>
            <person name="Chen J."/>
            <person name="Zhu S."/>
            <person name="Lu R."/>
            <person name="Zhang X."/>
            <person name="Li P."/>
            <person name="Qiu J."/>
            <person name="Olsen K.M."/>
            <person name="Qiu Y."/>
        </authorList>
    </citation>
    <scope>NUCLEOTIDE SEQUENCE</scope>
    <source>
        <strain evidence="1">NBL</strain>
    </source>
</reference>
<accession>A0AAE0AJ53</accession>
<dbReference type="AlphaFoldDB" id="A0AAE0AJ53"/>
<dbReference type="Proteomes" id="UP001281410">
    <property type="component" value="Unassembled WGS sequence"/>
</dbReference>
<keyword evidence="2" id="KW-1185">Reference proteome</keyword>
<name>A0AAE0AJ53_9ROSI</name>
<dbReference type="EMBL" id="JANJYJ010000004">
    <property type="protein sequence ID" value="KAK3218359.1"/>
    <property type="molecule type" value="Genomic_DNA"/>
</dbReference>
<evidence type="ECO:0000313" key="2">
    <source>
        <dbReference type="Proteomes" id="UP001281410"/>
    </source>
</evidence>
<gene>
    <name evidence="1" type="ORF">Dsin_012329</name>
</gene>
<protein>
    <submittedName>
        <fullName evidence="1">Uncharacterized protein</fullName>
    </submittedName>
</protein>
<organism evidence="1 2">
    <name type="scientific">Dipteronia sinensis</name>
    <dbReference type="NCBI Taxonomy" id="43782"/>
    <lineage>
        <taxon>Eukaryota</taxon>
        <taxon>Viridiplantae</taxon>
        <taxon>Streptophyta</taxon>
        <taxon>Embryophyta</taxon>
        <taxon>Tracheophyta</taxon>
        <taxon>Spermatophyta</taxon>
        <taxon>Magnoliopsida</taxon>
        <taxon>eudicotyledons</taxon>
        <taxon>Gunneridae</taxon>
        <taxon>Pentapetalae</taxon>
        <taxon>rosids</taxon>
        <taxon>malvids</taxon>
        <taxon>Sapindales</taxon>
        <taxon>Sapindaceae</taxon>
        <taxon>Hippocastanoideae</taxon>
        <taxon>Acereae</taxon>
        <taxon>Dipteronia</taxon>
    </lineage>
</organism>
<sequence>MKEEVLNMIFSGDSTYSIWKSLQEQLLPDTEENEAQLKNGLYALSKGHSHLMIIFESSRRFVTNWLLLENHSVILTKFSKFHKDLETNAKNFRLLFYQNHHIHHLINLSCFNKILSKSILQRKGNNSIIIKLSFDKKD</sequence>
<proteinExistence type="predicted"/>
<comment type="caution">
    <text evidence="1">The sequence shown here is derived from an EMBL/GenBank/DDBJ whole genome shotgun (WGS) entry which is preliminary data.</text>
</comment>